<dbReference type="RefSeq" id="WP_147382000.1">
    <property type="nucleotide sequence ID" value="NZ_CATKVU010000006.1"/>
</dbReference>
<dbReference type="EMBL" id="VZBZ01000087">
    <property type="protein sequence ID" value="MQN77499.1"/>
    <property type="molecule type" value="Genomic_DNA"/>
</dbReference>
<dbReference type="Proteomes" id="UP000421408">
    <property type="component" value="Unassembled WGS sequence"/>
</dbReference>
<comment type="caution">
    <text evidence="2">The sequence shown here is derived from an EMBL/GenBank/DDBJ whole genome shotgun (WGS) entry which is preliminary data.</text>
</comment>
<name>A0A5P0X4V5_9BACT</name>
<dbReference type="Proteomes" id="UP000423156">
    <property type="component" value="Unassembled WGS sequence"/>
</dbReference>
<gene>
    <name evidence="1" type="ORF">F7D71_06410</name>
    <name evidence="2" type="ORF">F7D74_12880</name>
</gene>
<sequence length="81" mass="9541">METRFKMAATQRQMNYLLSHYGVKLCERMDKEEPKFPIPGEANVYLWKVLLRHPEGLSIPSLIGYSKLLPMLRNSYKKQKV</sequence>
<dbReference type="EMBL" id="VZCC01000099">
    <property type="protein sequence ID" value="MQN84848.1"/>
    <property type="molecule type" value="Genomic_DNA"/>
</dbReference>
<reference evidence="3" key="1">
    <citation type="submission" date="2019-09" db="EMBL/GenBank/DDBJ databases">
        <title>Distinct polysaccharide growth profiles of human intestinal Prevotella copri isolates.</title>
        <authorList>
            <person name="Fehlner-Peach H."/>
            <person name="Magnabosco C."/>
            <person name="Raghavan V."/>
            <person name="Scher J.U."/>
            <person name="Tett A."/>
            <person name="Cox L.M."/>
            <person name="Gottsegen C."/>
            <person name="Watters A."/>
            <person name="Wiltshire- Gordon J.D."/>
            <person name="Segata N."/>
            <person name="Bonneau R."/>
            <person name="Littman D.R."/>
        </authorList>
    </citation>
    <scope>NUCLEOTIDE SEQUENCE [LARGE SCALE GENOMIC DNA]</scope>
    <source>
        <strain evidence="1">BU41712</strain>
        <strain evidence="3">iAA108</strain>
    </source>
</reference>
<evidence type="ECO:0000313" key="1">
    <source>
        <dbReference type="EMBL" id="MQN77499.1"/>
    </source>
</evidence>
<protein>
    <submittedName>
        <fullName evidence="2">Uncharacterized protein</fullName>
    </submittedName>
</protein>
<accession>A0A5P0X4V5</accession>
<evidence type="ECO:0000313" key="2">
    <source>
        <dbReference type="EMBL" id="MQN84848.1"/>
    </source>
</evidence>
<organism evidence="2 3">
    <name type="scientific">Segatella copri</name>
    <dbReference type="NCBI Taxonomy" id="165179"/>
    <lineage>
        <taxon>Bacteria</taxon>
        <taxon>Pseudomonadati</taxon>
        <taxon>Bacteroidota</taxon>
        <taxon>Bacteroidia</taxon>
        <taxon>Bacteroidales</taxon>
        <taxon>Prevotellaceae</taxon>
        <taxon>Segatella</taxon>
    </lineage>
</organism>
<reference evidence="2" key="2">
    <citation type="submission" date="2022-12" db="EMBL/GenBank/DDBJ databases">
        <title>Distinct polysaccharide growth profiles of human intestinal Prevotella copri isolates.</title>
        <authorList>
            <person name="Fehlner-Peach H."/>
            <person name="Magnabosco C."/>
            <person name="Raghavan V."/>
            <person name="Scher J.U."/>
            <person name="Tett A."/>
            <person name="Cox L.M."/>
            <person name="Gottsegen C."/>
            <person name="Watters A."/>
            <person name="Wiltshire- Gordon J.D."/>
            <person name="Segata N."/>
            <person name="Bonneau R."/>
            <person name="Littman D.R."/>
        </authorList>
    </citation>
    <scope>NUCLEOTIDE SEQUENCE</scope>
    <source>
        <strain evidence="4">BU41712</strain>
        <strain evidence="2">IAA108</strain>
    </source>
</reference>
<dbReference type="AlphaFoldDB" id="A0A5P0X4V5"/>
<evidence type="ECO:0000313" key="3">
    <source>
        <dbReference type="Proteomes" id="UP000421408"/>
    </source>
</evidence>
<proteinExistence type="predicted"/>
<evidence type="ECO:0000313" key="4">
    <source>
        <dbReference type="Proteomes" id="UP000423156"/>
    </source>
</evidence>